<name>A0A4Y2FUL0_ARAVE</name>
<comment type="caution">
    <text evidence="2">The sequence shown here is derived from an EMBL/GenBank/DDBJ whole genome shotgun (WGS) entry which is preliminary data.</text>
</comment>
<organism evidence="2 3">
    <name type="scientific">Araneus ventricosus</name>
    <name type="common">Orbweaver spider</name>
    <name type="synonym">Epeira ventricosa</name>
    <dbReference type="NCBI Taxonomy" id="182803"/>
    <lineage>
        <taxon>Eukaryota</taxon>
        <taxon>Metazoa</taxon>
        <taxon>Ecdysozoa</taxon>
        <taxon>Arthropoda</taxon>
        <taxon>Chelicerata</taxon>
        <taxon>Arachnida</taxon>
        <taxon>Araneae</taxon>
        <taxon>Araneomorphae</taxon>
        <taxon>Entelegynae</taxon>
        <taxon>Araneoidea</taxon>
        <taxon>Araneidae</taxon>
        <taxon>Araneus</taxon>
    </lineage>
</organism>
<dbReference type="Proteomes" id="UP000499080">
    <property type="component" value="Unassembled WGS sequence"/>
</dbReference>
<proteinExistence type="predicted"/>
<dbReference type="AlphaFoldDB" id="A0A4Y2FUL0"/>
<keyword evidence="3" id="KW-1185">Reference proteome</keyword>
<reference evidence="2 3" key="1">
    <citation type="journal article" date="2019" name="Sci. Rep.">
        <title>Orb-weaving spider Araneus ventricosus genome elucidates the spidroin gene catalogue.</title>
        <authorList>
            <person name="Kono N."/>
            <person name="Nakamura H."/>
            <person name="Ohtoshi R."/>
            <person name="Moran D.A.P."/>
            <person name="Shinohara A."/>
            <person name="Yoshida Y."/>
            <person name="Fujiwara M."/>
            <person name="Mori M."/>
            <person name="Tomita M."/>
            <person name="Arakawa K."/>
        </authorList>
    </citation>
    <scope>NUCLEOTIDE SEQUENCE [LARGE SCALE GENOMIC DNA]</scope>
</reference>
<dbReference type="EMBL" id="BGPR01001079">
    <property type="protein sequence ID" value="GBM44841.1"/>
    <property type="molecule type" value="Genomic_DNA"/>
</dbReference>
<feature type="compositionally biased region" description="Gly residues" evidence="1">
    <location>
        <begin position="90"/>
        <end position="102"/>
    </location>
</feature>
<accession>A0A4Y2FUL0</accession>
<evidence type="ECO:0000256" key="1">
    <source>
        <dbReference type="SAM" id="MobiDB-lite"/>
    </source>
</evidence>
<gene>
    <name evidence="2" type="ORF">AVEN_201088_1</name>
</gene>
<evidence type="ECO:0000313" key="3">
    <source>
        <dbReference type="Proteomes" id="UP000499080"/>
    </source>
</evidence>
<feature type="region of interest" description="Disordered" evidence="1">
    <location>
        <begin position="89"/>
        <end position="121"/>
    </location>
</feature>
<evidence type="ECO:0000313" key="2">
    <source>
        <dbReference type="EMBL" id="GBM44841.1"/>
    </source>
</evidence>
<sequence length="121" mass="13612">MIYVTYINKQECSDSSKYEQRKVKEINYFGYIKVPFLSNSVHFGVDLIILNRSMMTRTTLKLALSSPNFRTTPAGGRLTYVRFGMHQGHKQGGSSVGSGCGPGALRFRRRDLTTRSPRTGN</sequence>
<protein>
    <submittedName>
        <fullName evidence="2">Uncharacterized protein</fullName>
    </submittedName>
</protein>